<reference evidence="1" key="2">
    <citation type="submission" date="2022-06" db="UniProtKB">
        <authorList>
            <consortium name="EnsemblMetazoa"/>
        </authorList>
    </citation>
    <scope>IDENTIFICATION</scope>
    <source>
        <strain evidence="1">PS312</strain>
    </source>
</reference>
<organism evidence="1 2">
    <name type="scientific">Pristionchus pacificus</name>
    <name type="common">Parasitic nematode worm</name>
    <dbReference type="NCBI Taxonomy" id="54126"/>
    <lineage>
        <taxon>Eukaryota</taxon>
        <taxon>Metazoa</taxon>
        <taxon>Ecdysozoa</taxon>
        <taxon>Nematoda</taxon>
        <taxon>Chromadorea</taxon>
        <taxon>Rhabditida</taxon>
        <taxon>Rhabditina</taxon>
        <taxon>Diplogasteromorpha</taxon>
        <taxon>Diplogasteroidea</taxon>
        <taxon>Neodiplogasteridae</taxon>
        <taxon>Pristionchus</taxon>
    </lineage>
</organism>
<evidence type="ECO:0000313" key="2">
    <source>
        <dbReference type="Proteomes" id="UP000005239"/>
    </source>
</evidence>
<protein>
    <submittedName>
        <fullName evidence="1">Uncharacterized protein</fullName>
    </submittedName>
</protein>
<accession>A0A2A6D1A3</accession>
<gene>
    <name evidence="1" type="primary">WBGene00280682</name>
</gene>
<dbReference type="AlphaFoldDB" id="A0A2A6D1A3"/>
<proteinExistence type="predicted"/>
<sequence>MGCLALLILATLSSSTASLVTLADSSYCIHLRCEWRGGGKHCKPANSLRHANQQDLIRISYPFLSDDESEASMMMTRARGSKRNSNGISKRVAKKAKREEELGADGFGVNDLFSRLPDDCLLGVFKLLTRNQIEVVKNINSRALCISNHSGLNNIKWAGGILDIFQTGDGYGFELEIQKNELNSNYPLKRSIMEQVERQYYRWTYEARSSLYSFQYEIVRTKEGTFQEKKTVNTNLESSTSTRPHDWPIPDQLFVALADIGRLHGIEEIDTTTIPYTSDLWAKLEEVLRGNSCRKIVSGRLCGEPVTDEIRQSFLSFVQKKKGMRTIDFKNSLELSSLINDKLISKFGILNELICYSTFPERVYACRFYPNESILPHLMHFTKLEVTHMILKAEWIVKLCLMKLSKLNVKSFAYRNEICHWKISVDSPFNTDQISRNIPTGFKYYEESFSQVIMRKKDKVRVVINSSHSPVNNADMYNIDLRFYHTY</sequence>
<evidence type="ECO:0000313" key="1">
    <source>
        <dbReference type="EnsemblMetazoa" id="PPA42313.1"/>
    </source>
</evidence>
<reference evidence="2" key="1">
    <citation type="journal article" date="2008" name="Nat. Genet.">
        <title>The Pristionchus pacificus genome provides a unique perspective on nematode lifestyle and parasitism.</title>
        <authorList>
            <person name="Dieterich C."/>
            <person name="Clifton S.W."/>
            <person name="Schuster L.N."/>
            <person name="Chinwalla A."/>
            <person name="Delehaunty K."/>
            <person name="Dinkelacker I."/>
            <person name="Fulton L."/>
            <person name="Fulton R."/>
            <person name="Godfrey J."/>
            <person name="Minx P."/>
            <person name="Mitreva M."/>
            <person name="Roeseler W."/>
            <person name="Tian H."/>
            <person name="Witte H."/>
            <person name="Yang S.P."/>
            <person name="Wilson R.K."/>
            <person name="Sommer R.J."/>
        </authorList>
    </citation>
    <scope>NUCLEOTIDE SEQUENCE [LARGE SCALE GENOMIC DNA]</scope>
    <source>
        <strain evidence="2">PS312</strain>
    </source>
</reference>
<keyword evidence="2" id="KW-1185">Reference proteome</keyword>
<dbReference type="Proteomes" id="UP000005239">
    <property type="component" value="Unassembled WGS sequence"/>
</dbReference>
<name>A0A2A6D1A3_PRIPA</name>
<dbReference type="EnsemblMetazoa" id="PPA42313.1">
    <property type="protein sequence ID" value="PPA42313.1"/>
    <property type="gene ID" value="WBGene00280682"/>
</dbReference>
<dbReference type="OrthoDB" id="5794467at2759"/>
<accession>A0A8R1UWE3</accession>